<gene>
    <name evidence="1" type="ORF">ALO79_02576</name>
</gene>
<dbReference type="EMBL" id="LJQD01000449">
    <property type="protein sequence ID" value="KPW91452.1"/>
    <property type="molecule type" value="Genomic_DNA"/>
</dbReference>
<protein>
    <submittedName>
        <fullName evidence="1">Amine oxidase</fullName>
    </submittedName>
</protein>
<evidence type="ECO:0000313" key="1">
    <source>
        <dbReference type="EMBL" id="KPW91452.1"/>
    </source>
</evidence>
<organism evidence="1 2">
    <name type="scientific">Pseudomonas syringae pv. castaneae</name>
    <dbReference type="NCBI Taxonomy" id="264450"/>
    <lineage>
        <taxon>Bacteria</taxon>
        <taxon>Pseudomonadati</taxon>
        <taxon>Pseudomonadota</taxon>
        <taxon>Gammaproteobacteria</taxon>
        <taxon>Pseudomonadales</taxon>
        <taxon>Pseudomonadaceae</taxon>
        <taxon>Pseudomonas</taxon>
        <taxon>Pseudomonas syringae</taxon>
    </lineage>
</organism>
<sequence length="125" mass="13906">MDCRPLSTRKTLTSCPGSVDHYNLHRRSLIRAIQGIWYCGTDFSYGGHEGALTSGLVLAQRFGASVDQGSNASARIQFELVKDLMGVESASGKLIRQLDQRLLRIAEKMGAVERLAPRVMRHYLQ</sequence>
<evidence type="ECO:0000313" key="2">
    <source>
        <dbReference type="Proteomes" id="UP000050381"/>
    </source>
</evidence>
<comment type="caution">
    <text evidence="1">The sequence shown here is derived from an EMBL/GenBank/DDBJ whole genome shotgun (WGS) entry which is preliminary data.</text>
</comment>
<dbReference type="PATRIC" id="fig|264450.4.peg.3099"/>
<accession>A0A0P9MRY2</accession>
<reference evidence="1 2" key="1">
    <citation type="submission" date="2015-09" db="EMBL/GenBank/DDBJ databases">
        <title>Genome announcement of multiple Pseudomonas syringae strains.</title>
        <authorList>
            <person name="Thakur S."/>
            <person name="Wang P.W."/>
            <person name="Gong Y."/>
            <person name="Weir B.S."/>
            <person name="Guttman D.S."/>
        </authorList>
    </citation>
    <scope>NUCLEOTIDE SEQUENCE [LARGE SCALE GENOMIC DNA]</scope>
    <source>
        <strain evidence="1 2">ICMP9419</strain>
    </source>
</reference>
<dbReference type="AlphaFoldDB" id="A0A0P9MRY2"/>
<proteinExistence type="predicted"/>
<dbReference type="Proteomes" id="UP000050381">
    <property type="component" value="Unassembled WGS sequence"/>
</dbReference>
<name>A0A0P9MRY2_PSESX</name>